<dbReference type="GO" id="GO:0005546">
    <property type="term" value="F:phosphatidylinositol-4,5-bisphosphate binding"/>
    <property type="evidence" value="ECO:0007669"/>
    <property type="project" value="InterPro"/>
</dbReference>
<feature type="coiled-coil region" evidence="6">
    <location>
        <begin position="36"/>
        <end position="63"/>
    </location>
</feature>
<dbReference type="Pfam" id="PF03081">
    <property type="entry name" value="Exo70_C"/>
    <property type="match status" value="1"/>
</dbReference>
<dbReference type="EMBL" id="JI167388">
    <property type="protein sequence ID" value="ADY42473.1"/>
    <property type="molecule type" value="mRNA"/>
</dbReference>
<keyword evidence="5" id="KW-0653">Protein transport</keyword>
<comment type="similarity">
    <text evidence="1 5">Belongs to the EXO70 family.</text>
</comment>
<dbReference type="GO" id="GO:0000145">
    <property type="term" value="C:exocyst"/>
    <property type="evidence" value="ECO:0007669"/>
    <property type="project" value="InterPro"/>
</dbReference>
<keyword evidence="6" id="KW-0175">Coiled coil</keyword>
<dbReference type="PANTHER" id="PTHR12542:SF41">
    <property type="entry name" value="EXOCYST COMPLEX COMPONENT 7"/>
    <property type="match status" value="1"/>
</dbReference>
<accession>F1KX69</accession>
<name>F1KX69_ASCSU</name>
<evidence type="ECO:0000256" key="4">
    <source>
        <dbReference type="ARBA" id="ARBA00026169"/>
    </source>
</evidence>
<keyword evidence="3 5" id="KW-0268">Exocytosis</keyword>
<dbReference type="GO" id="GO:0015031">
    <property type="term" value="P:protein transport"/>
    <property type="evidence" value="ECO:0007669"/>
    <property type="project" value="UniProtKB-KW"/>
</dbReference>
<keyword evidence="2 5" id="KW-0813">Transport</keyword>
<dbReference type="Gene3D" id="1.20.1280.170">
    <property type="entry name" value="Exocyst complex component Exo70"/>
    <property type="match status" value="1"/>
</dbReference>
<evidence type="ECO:0000256" key="6">
    <source>
        <dbReference type="SAM" id="Coils"/>
    </source>
</evidence>
<evidence type="ECO:0000256" key="1">
    <source>
        <dbReference type="ARBA" id="ARBA00006756"/>
    </source>
</evidence>
<dbReference type="SUPFAM" id="SSF74788">
    <property type="entry name" value="Cullin repeat-like"/>
    <property type="match status" value="1"/>
</dbReference>
<comment type="function">
    <text evidence="5">Component of the exocyst complex involved in the docking of exocytic vesicles with fusion sites on the plasma membrane.</text>
</comment>
<protein>
    <recommendedName>
        <fullName evidence="4 5">Exocyst complex component 7</fullName>
    </recommendedName>
    <alternativeName>
        <fullName evidence="5">Exocyst complex component Exo70</fullName>
    </alternativeName>
</protein>
<dbReference type="GO" id="GO:0006887">
    <property type="term" value="P:exocytosis"/>
    <property type="evidence" value="ECO:0007669"/>
    <property type="project" value="UniProtKB-KW"/>
</dbReference>
<sequence>MDIRGQPTATINGKLQQDDEWLKSLQDNVNRSSCLRNQIIAMLDSFEERLARLDQTVLRLHERTALLQTKQTNIAKALKTIDAMQQFYGRAAELESSIREGNVSVDREQFLQRMEQMAEAISFFSSQPTYRNQLDNMKLTFESGCCALEKEFRNVVQADSMVADAALIIESLDQEFEVIPARLQEISTLRDVQRISQLARWLLSRNPHGSVIQSYSSVRADNMLRTLAAIYQHESASRAKLSIATPPTQKTSMSLKQALKKATGRSSERFGNVRDWRASDEAVYAILLSFGALLALIQIETDVMNKTVGDVSAEARIQREMFARPLESVVERATRLLNGVDCSLVPLLPLLKHTYRHYNQLLSLSTNAVRDIPYEEFVRKLQTRCSSLLDEFLERLTNDNSKFVPDDGNVHQVTSNTLNFLGSLMEYRQTVTQVLTTCSPGSNPSYLLPRLFARILSALGLNLKNKAENYNDETLAAIFLLNNDNYIHNTLQNDGMFAIVCEHNSEVRSFYKSEITQFTNKYLQSWNRVLSTISQNAVAFDDKQALRSTLLAFNVEFDKLLSVQRNYCLADMKLSREIRERIKKAVCESYADFYARINRSPHSKSFEKHLKYTPESLEVVIDRLFDVTA</sequence>
<dbReference type="InterPro" id="IPR046364">
    <property type="entry name" value="Exo70_C"/>
</dbReference>
<dbReference type="PANTHER" id="PTHR12542">
    <property type="entry name" value="EXOCYST COMPLEX PROTEIN EXO70"/>
    <property type="match status" value="1"/>
</dbReference>
<dbReference type="InterPro" id="IPR004140">
    <property type="entry name" value="Exo70"/>
</dbReference>
<organism evidence="8">
    <name type="scientific">Ascaris suum</name>
    <name type="common">Pig roundworm</name>
    <name type="synonym">Ascaris lumbricoides</name>
    <dbReference type="NCBI Taxonomy" id="6253"/>
    <lineage>
        <taxon>Eukaryota</taxon>
        <taxon>Metazoa</taxon>
        <taxon>Ecdysozoa</taxon>
        <taxon>Nematoda</taxon>
        <taxon>Chromadorea</taxon>
        <taxon>Rhabditida</taxon>
        <taxon>Spirurina</taxon>
        <taxon>Ascaridomorpha</taxon>
        <taxon>Ascaridoidea</taxon>
        <taxon>Ascarididae</taxon>
        <taxon>Ascaris</taxon>
    </lineage>
</organism>
<evidence type="ECO:0000256" key="3">
    <source>
        <dbReference type="ARBA" id="ARBA00022483"/>
    </source>
</evidence>
<evidence type="ECO:0000256" key="2">
    <source>
        <dbReference type="ARBA" id="ARBA00022448"/>
    </source>
</evidence>
<dbReference type="InterPro" id="IPR016159">
    <property type="entry name" value="Cullin_repeat-like_dom_sf"/>
</dbReference>
<dbReference type="AlphaFoldDB" id="F1KX69"/>
<reference evidence="8" key="1">
    <citation type="journal article" date="2011" name="Genome Res.">
        <title>Deep small RNA sequencing from the nematode Ascaris reveals conservation, functional diversification, and novel developmental profiles.</title>
        <authorList>
            <person name="Wang J."/>
            <person name="Czech B."/>
            <person name="Crunk A."/>
            <person name="Wallace A."/>
            <person name="Mitreva M."/>
            <person name="Hannon G.J."/>
            <person name="Davis R.E."/>
        </authorList>
    </citation>
    <scope>NUCLEOTIDE SEQUENCE</scope>
</reference>
<feature type="domain" description="Exocyst complex subunit Exo70 C-terminal" evidence="7">
    <location>
        <begin position="294"/>
        <end position="622"/>
    </location>
</feature>
<evidence type="ECO:0000256" key="5">
    <source>
        <dbReference type="RuleBase" id="RU365026"/>
    </source>
</evidence>
<evidence type="ECO:0000313" key="8">
    <source>
        <dbReference type="EMBL" id="ADY42473.1"/>
    </source>
</evidence>
<proteinExistence type="evidence at transcript level"/>
<evidence type="ECO:0000259" key="7">
    <source>
        <dbReference type="Pfam" id="PF03081"/>
    </source>
</evidence>